<dbReference type="InParanoid" id="G0QIS2"/>
<dbReference type="Proteomes" id="UP000008983">
    <property type="component" value="Unassembled WGS sequence"/>
</dbReference>
<reference evidence="6 7" key="1">
    <citation type="submission" date="2011-07" db="EMBL/GenBank/DDBJ databases">
        <authorList>
            <person name="Coyne R."/>
            <person name="Brami D."/>
            <person name="Johnson J."/>
            <person name="Hostetler J."/>
            <person name="Hannick L."/>
            <person name="Clark T."/>
            <person name="Cassidy-Hanley D."/>
            <person name="Inman J."/>
        </authorList>
    </citation>
    <scope>NUCLEOTIDE SEQUENCE [LARGE SCALE GENOMIC DNA]</scope>
    <source>
        <strain evidence="6 7">G5</strain>
    </source>
</reference>
<dbReference type="EMBL" id="GL983042">
    <property type="protein sequence ID" value="EGR34901.1"/>
    <property type="molecule type" value="Genomic_DNA"/>
</dbReference>
<gene>
    <name evidence="6" type="ORF">IMG5_001300</name>
</gene>
<dbReference type="RefSeq" id="XP_004040205.1">
    <property type="nucleotide sequence ID" value="XM_004040157.1"/>
</dbReference>
<evidence type="ECO:0000313" key="6">
    <source>
        <dbReference type="EMBL" id="EGR34901.1"/>
    </source>
</evidence>
<sequence length="339" mass="39618">MSKFSGSPNKEYDQKMQKLRIEALEDSEKVATKQRFALFSQPPSLATGDDKQYQKIYHQRDENGKPITEARNIQSTALKRGKAKDAYFSVLGFTTIGDKYIDPDSINRQYELEKKKKIKQDQVFKPPSGYKTIINSAFKHENEDVYNKKNYRDADGKVLTQSKNITTNPSSKLQSKHYPHLPDQYERQRQLRIQEMKKHQELLGEKAAFRSTVFGRRNFFNDKKTFGEEGLNLKKRPQTNIKFNIINHDAPFKPSNPNKRVFIYIIKKIFICYKGWNGTLSKFPEYKPNGEKQAKRQFMIKEKDPFKPKYCGELTRPTPTISCHPLNIRKDIMNGRVAF</sequence>
<name>G0QIS2_ICHMU</name>
<keyword evidence="2" id="KW-0963">Cytoplasm</keyword>
<accession>G0QIS2</accession>
<keyword evidence="7" id="KW-1185">Reference proteome</keyword>
<dbReference type="GO" id="GO:0005813">
    <property type="term" value="C:centrosome"/>
    <property type="evidence" value="ECO:0007669"/>
    <property type="project" value="UniProtKB-SubCell"/>
</dbReference>
<dbReference type="eggNOG" id="ENOG502R2IE">
    <property type="taxonomic scope" value="Eukaryota"/>
</dbReference>
<evidence type="ECO:0000256" key="2">
    <source>
        <dbReference type="ARBA" id="ARBA00022490"/>
    </source>
</evidence>
<keyword evidence="3" id="KW-0206">Cytoskeleton</keyword>
<dbReference type="GeneID" id="14911080"/>
<dbReference type="PANTHER" id="PTHR31144">
    <property type="entry name" value="UPF0602 PROTEIN C4ORF47"/>
    <property type="match status" value="1"/>
</dbReference>
<dbReference type="OrthoDB" id="283553at2759"/>
<comment type="subcellular location">
    <subcellularLocation>
        <location evidence="1">Cytoplasm</location>
        <location evidence="1">Cytoskeleton</location>
        <location evidence="1">Microtubule organizing center</location>
        <location evidence="1">Centrosome</location>
    </subcellularLocation>
</comment>
<evidence type="ECO:0000256" key="4">
    <source>
        <dbReference type="ARBA" id="ARBA00035656"/>
    </source>
</evidence>
<proteinExistence type="inferred from homology"/>
<evidence type="ECO:0000256" key="5">
    <source>
        <dbReference type="ARBA" id="ARBA00035693"/>
    </source>
</evidence>
<evidence type="ECO:0000256" key="3">
    <source>
        <dbReference type="ARBA" id="ARBA00023212"/>
    </source>
</evidence>
<dbReference type="GO" id="GO:0005881">
    <property type="term" value="C:cytoplasmic microtubule"/>
    <property type="evidence" value="ECO:0007669"/>
    <property type="project" value="TreeGrafter"/>
</dbReference>
<organism evidence="6 7">
    <name type="scientific">Ichthyophthirius multifiliis</name>
    <name type="common">White spot disease agent</name>
    <name type="synonym">Ich</name>
    <dbReference type="NCBI Taxonomy" id="5932"/>
    <lineage>
        <taxon>Eukaryota</taxon>
        <taxon>Sar</taxon>
        <taxon>Alveolata</taxon>
        <taxon>Ciliophora</taxon>
        <taxon>Intramacronucleata</taxon>
        <taxon>Oligohymenophorea</taxon>
        <taxon>Hymenostomatida</taxon>
        <taxon>Ophryoglenina</taxon>
        <taxon>Ichthyophthirius</taxon>
    </lineage>
</organism>
<dbReference type="PANTHER" id="PTHR31144:SF1">
    <property type="entry name" value="UPF0602 PROTEIN C4ORF47"/>
    <property type="match status" value="1"/>
</dbReference>
<evidence type="ECO:0000313" key="7">
    <source>
        <dbReference type="Proteomes" id="UP000008983"/>
    </source>
</evidence>
<comment type="similarity">
    <text evidence="4">Belongs to the CFAP96 family.</text>
</comment>
<dbReference type="OMA" id="NMKIGAP"/>
<evidence type="ECO:0000256" key="1">
    <source>
        <dbReference type="ARBA" id="ARBA00004300"/>
    </source>
</evidence>
<dbReference type="AlphaFoldDB" id="G0QIS2"/>
<dbReference type="Pfam" id="PF15239">
    <property type="entry name" value="CFAP96-like"/>
    <property type="match status" value="1"/>
</dbReference>
<dbReference type="InterPro" id="IPR029358">
    <property type="entry name" value="CFAP96"/>
</dbReference>
<protein>
    <recommendedName>
        <fullName evidence="5">Cilia-and flagella-associated protein 96</fullName>
    </recommendedName>
</protein>